<keyword evidence="4 7" id="KW-1133">Transmembrane helix</keyword>
<evidence type="ECO:0000313" key="9">
    <source>
        <dbReference type="EMBL" id="CAJ1404753.1"/>
    </source>
</evidence>
<accession>A0AA36NJI0</accession>
<dbReference type="InterPro" id="IPR027359">
    <property type="entry name" value="Volt_channel_dom_sf"/>
</dbReference>
<keyword evidence="2 7" id="KW-0812">Transmembrane</keyword>
<dbReference type="EMBL" id="CAUJNA010003554">
    <property type="protein sequence ID" value="CAJ1404753.1"/>
    <property type="molecule type" value="Genomic_DNA"/>
</dbReference>
<evidence type="ECO:0000256" key="3">
    <source>
        <dbReference type="ARBA" id="ARBA00022837"/>
    </source>
</evidence>
<dbReference type="SUPFAM" id="SSF47473">
    <property type="entry name" value="EF-hand"/>
    <property type="match status" value="1"/>
</dbReference>
<comment type="subcellular location">
    <subcellularLocation>
        <location evidence="1">Membrane</location>
        <topology evidence="1">Multi-pass membrane protein</topology>
    </subcellularLocation>
</comment>
<feature type="transmembrane region" description="Helical" evidence="7">
    <location>
        <begin position="45"/>
        <end position="68"/>
    </location>
</feature>
<dbReference type="InterPro" id="IPR005821">
    <property type="entry name" value="Ion_trans_dom"/>
</dbReference>
<dbReference type="Pfam" id="PF00520">
    <property type="entry name" value="Ion_trans"/>
    <property type="match status" value="1"/>
</dbReference>
<evidence type="ECO:0000259" key="8">
    <source>
        <dbReference type="Pfam" id="PF00520"/>
    </source>
</evidence>
<dbReference type="AlphaFoldDB" id="A0AA36NJI0"/>
<evidence type="ECO:0000256" key="2">
    <source>
        <dbReference type="ARBA" id="ARBA00022692"/>
    </source>
</evidence>
<evidence type="ECO:0000256" key="1">
    <source>
        <dbReference type="ARBA" id="ARBA00004141"/>
    </source>
</evidence>
<sequence length="415" mass="46945">MTLNHPGQTLLYIKVAEWIFTALFTAELVLRLIAAGPRLFWSEDWMWAFLDLIIVLFSLWEVVVQLVCGIDGGSCNLQGVSGVTSLKTMRIIRITRLVKTVRLAKVFRFVMAFRMLITSIMHTLKSLFWALALLILIVYIFAVLFTQAVNDYLSDSGPMSQRELDNSQRYYGSMMQTMLSLFMSITSGVSWEEVLAPLQAISMAWVFIFLFYISFAYFAVLNVVTGVFCQSAIDGAQNDHATKVHSILAHKEAHLEQIRRLFSKLDAEDSGIITYDMFQERINSPAVRNFFATLGLDIWDAWSFFKCLDLDAGGAVEIEEFLMGCLRLRGQATAIDVGKIISNQTWQLRNQGHFQAYIEVKLQELTSQMATLTGVNGLSDEQMEMMFAKHGDESPEDSVINLSRMSEGEDPFEDG</sequence>
<gene>
    <name evidence="9" type="ORF">EVOR1521_LOCUS27143</name>
</gene>
<evidence type="ECO:0000256" key="5">
    <source>
        <dbReference type="ARBA" id="ARBA00023136"/>
    </source>
</evidence>
<keyword evidence="5 7" id="KW-0472">Membrane</keyword>
<feature type="region of interest" description="Disordered" evidence="6">
    <location>
        <begin position="390"/>
        <end position="415"/>
    </location>
</feature>
<organism evidence="9 10">
    <name type="scientific">Effrenium voratum</name>
    <dbReference type="NCBI Taxonomy" id="2562239"/>
    <lineage>
        <taxon>Eukaryota</taxon>
        <taxon>Sar</taxon>
        <taxon>Alveolata</taxon>
        <taxon>Dinophyceae</taxon>
        <taxon>Suessiales</taxon>
        <taxon>Symbiodiniaceae</taxon>
        <taxon>Effrenium</taxon>
    </lineage>
</organism>
<dbReference type="InterPro" id="IPR043203">
    <property type="entry name" value="VGCC_Ca_Na"/>
</dbReference>
<dbReference type="InterPro" id="IPR011992">
    <property type="entry name" value="EF-hand-dom_pair"/>
</dbReference>
<evidence type="ECO:0000313" key="10">
    <source>
        <dbReference type="Proteomes" id="UP001178507"/>
    </source>
</evidence>
<dbReference type="GO" id="GO:0001518">
    <property type="term" value="C:voltage-gated sodium channel complex"/>
    <property type="evidence" value="ECO:0007669"/>
    <property type="project" value="TreeGrafter"/>
</dbReference>
<dbReference type="Gene3D" id="1.20.120.350">
    <property type="entry name" value="Voltage-gated potassium channels. Chain C"/>
    <property type="match status" value="1"/>
</dbReference>
<comment type="caution">
    <text evidence="9">The sequence shown here is derived from an EMBL/GenBank/DDBJ whole genome shotgun (WGS) entry which is preliminary data.</text>
</comment>
<evidence type="ECO:0000256" key="6">
    <source>
        <dbReference type="SAM" id="MobiDB-lite"/>
    </source>
</evidence>
<evidence type="ECO:0000256" key="7">
    <source>
        <dbReference type="SAM" id="Phobius"/>
    </source>
</evidence>
<dbReference type="SUPFAM" id="SSF81324">
    <property type="entry name" value="Voltage-gated potassium channels"/>
    <property type="match status" value="1"/>
</dbReference>
<dbReference type="Proteomes" id="UP001178507">
    <property type="component" value="Unassembled WGS sequence"/>
</dbReference>
<dbReference type="PANTHER" id="PTHR10037:SF62">
    <property type="entry name" value="SODIUM CHANNEL PROTEIN 60E"/>
    <property type="match status" value="1"/>
</dbReference>
<protein>
    <recommendedName>
        <fullName evidence="8">Ion transport domain-containing protein</fullName>
    </recommendedName>
</protein>
<feature type="domain" description="Ion transport" evidence="8">
    <location>
        <begin position="12"/>
        <end position="228"/>
    </location>
</feature>
<feature type="transmembrane region" description="Helical" evidence="7">
    <location>
        <begin position="127"/>
        <end position="149"/>
    </location>
</feature>
<dbReference type="PANTHER" id="PTHR10037">
    <property type="entry name" value="VOLTAGE-GATED CATION CHANNEL CALCIUM AND SODIUM"/>
    <property type="match status" value="1"/>
</dbReference>
<dbReference type="Gene3D" id="1.10.287.70">
    <property type="match status" value="1"/>
</dbReference>
<dbReference type="InterPro" id="IPR018247">
    <property type="entry name" value="EF_Hand_1_Ca_BS"/>
</dbReference>
<keyword evidence="3" id="KW-0106">Calcium</keyword>
<feature type="transmembrane region" description="Helical" evidence="7">
    <location>
        <begin position="12"/>
        <end position="33"/>
    </location>
</feature>
<feature type="transmembrane region" description="Helical" evidence="7">
    <location>
        <begin position="170"/>
        <end position="191"/>
    </location>
</feature>
<dbReference type="GO" id="GO:0005248">
    <property type="term" value="F:voltage-gated sodium channel activity"/>
    <property type="evidence" value="ECO:0007669"/>
    <property type="project" value="TreeGrafter"/>
</dbReference>
<dbReference type="Gene3D" id="1.10.238.10">
    <property type="entry name" value="EF-hand"/>
    <property type="match status" value="1"/>
</dbReference>
<evidence type="ECO:0000256" key="4">
    <source>
        <dbReference type="ARBA" id="ARBA00022989"/>
    </source>
</evidence>
<feature type="transmembrane region" description="Helical" evidence="7">
    <location>
        <begin position="203"/>
        <end position="224"/>
    </location>
</feature>
<name>A0AA36NJI0_9DINO</name>
<reference evidence="9" key="1">
    <citation type="submission" date="2023-08" db="EMBL/GenBank/DDBJ databases">
        <authorList>
            <person name="Chen Y."/>
            <person name="Shah S."/>
            <person name="Dougan E. K."/>
            <person name="Thang M."/>
            <person name="Chan C."/>
        </authorList>
    </citation>
    <scope>NUCLEOTIDE SEQUENCE</scope>
</reference>
<dbReference type="PROSITE" id="PS00018">
    <property type="entry name" value="EF_HAND_1"/>
    <property type="match status" value="1"/>
</dbReference>
<keyword evidence="10" id="KW-1185">Reference proteome</keyword>
<proteinExistence type="predicted"/>